<dbReference type="Proteomes" id="UP000693970">
    <property type="component" value="Unassembled WGS sequence"/>
</dbReference>
<protein>
    <submittedName>
        <fullName evidence="2">Uncharacterized protein</fullName>
    </submittedName>
</protein>
<gene>
    <name evidence="2" type="ORF">IV203_016505</name>
</gene>
<feature type="chain" id="PRO_5039932434" evidence="1">
    <location>
        <begin position="40"/>
        <end position="279"/>
    </location>
</feature>
<keyword evidence="1" id="KW-0732">Signal</keyword>
<evidence type="ECO:0000313" key="3">
    <source>
        <dbReference type="Proteomes" id="UP000693970"/>
    </source>
</evidence>
<name>A0A9K3PHV5_9STRA</name>
<dbReference type="EMBL" id="JAGRRH010000020">
    <property type="protein sequence ID" value="KAG7347800.1"/>
    <property type="molecule type" value="Genomic_DNA"/>
</dbReference>
<comment type="caution">
    <text evidence="2">The sequence shown here is derived from an EMBL/GenBank/DDBJ whole genome shotgun (WGS) entry which is preliminary data.</text>
</comment>
<proteinExistence type="predicted"/>
<evidence type="ECO:0000256" key="1">
    <source>
        <dbReference type="SAM" id="SignalP"/>
    </source>
</evidence>
<feature type="signal peptide" evidence="1">
    <location>
        <begin position="1"/>
        <end position="39"/>
    </location>
</feature>
<keyword evidence="3" id="KW-1185">Reference proteome</keyword>
<dbReference type="AlphaFoldDB" id="A0A9K3PHV5"/>
<reference evidence="2" key="1">
    <citation type="journal article" date="2021" name="Sci. Rep.">
        <title>Diploid genomic architecture of Nitzschia inconspicua, an elite biomass production diatom.</title>
        <authorList>
            <person name="Oliver A."/>
            <person name="Podell S."/>
            <person name="Pinowska A."/>
            <person name="Traller J.C."/>
            <person name="Smith S.R."/>
            <person name="McClure R."/>
            <person name="Beliaev A."/>
            <person name="Bohutskyi P."/>
            <person name="Hill E.A."/>
            <person name="Rabines A."/>
            <person name="Zheng H."/>
            <person name="Allen L.Z."/>
            <person name="Kuo A."/>
            <person name="Grigoriev I.V."/>
            <person name="Allen A.E."/>
            <person name="Hazlebeck D."/>
            <person name="Allen E.E."/>
        </authorList>
    </citation>
    <scope>NUCLEOTIDE SEQUENCE</scope>
    <source>
        <strain evidence="2">Hildebrandi</strain>
    </source>
</reference>
<sequence length="279" mass="31766">MTLLQATQNIVTPSLSSTRKSSSTAILMMMMMMLQVVCSAPSSQDFFREKNDETSSKLPVDCYKSQRLSTYSTNDTDTAYRLTVDLPRTVSRKNLNVDIDYDQGLIEILGWWMEQKVRGERPKKACVYQEFQIDVAGWEQKFEQKKQTASSGGDYWPLYDLVMELQGQELALSMPKPVFDVETDGKVSENVATSVVSRNLQKMVRGLARLNSSLHNVTLLSQEENGDTHTELLLYGSSSRSKPNQSAMSYLQSRQDALERFLRFSLGATDEETFWLKRM</sequence>
<organism evidence="2 3">
    <name type="scientific">Nitzschia inconspicua</name>
    <dbReference type="NCBI Taxonomy" id="303405"/>
    <lineage>
        <taxon>Eukaryota</taxon>
        <taxon>Sar</taxon>
        <taxon>Stramenopiles</taxon>
        <taxon>Ochrophyta</taxon>
        <taxon>Bacillariophyta</taxon>
        <taxon>Bacillariophyceae</taxon>
        <taxon>Bacillariophycidae</taxon>
        <taxon>Bacillariales</taxon>
        <taxon>Bacillariaceae</taxon>
        <taxon>Nitzschia</taxon>
    </lineage>
</organism>
<reference evidence="2" key="2">
    <citation type="submission" date="2021-04" db="EMBL/GenBank/DDBJ databases">
        <authorList>
            <person name="Podell S."/>
        </authorList>
    </citation>
    <scope>NUCLEOTIDE SEQUENCE</scope>
    <source>
        <strain evidence="2">Hildebrandi</strain>
    </source>
</reference>
<accession>A0A9K3PHV5</accession>
<evidence type="ECO:0000313" key="2">
    <source>
        <dbReference type="EMBL" id="KAG7347800.1"/>
    </source>
</evidence>